<dbReference type="AlphaFoldDB" id="A0A1D1VXI8"/>
<dbReference type="Proteomes" id="UP000186922">
    <property type="component" value="Unassembled WGS sequence"/>
</dbReference>
<reference evidence="1 2" key="1">
    <citation type="journal article" date="2016" name="Nat. Commun.">
        <title>Extremotolerant tardigrade genome and improved radiotolerance of human cultured cells by tardigrade-unique protein.</title>
        <authorList>
            <person name="Hashimoto T."/>
            <person name="Horikawa D.D."/>
            <person name="Saito Y."/>
            <person name="Kuwahara H."/>
            <person name="Kozuka-Hata H."/>
            <person name="Shin-I T."/>
            <person name="Minakuchi Y."/>
            <person name="Ohishi K."/>
            <person name="Motoyama A."/>
            <person name="Aizu T."/>
            <person name="Enomoto A."/>
            <person name="Kondo K."/>
            <person name="Tanaka S."/>
            <person name="Hara Y."/>
            <person name="Koshikawa S."/>
            <person name="Sagara H."/>
            <person name="Miura T."/>
            <person name="Yokobori S."/>
            <person name="Miyagawa K."/>
            <person name="Suzuki Y."/>
            <person name="Kubo T."/>
            <person name="Oyama M."/>
            <person name="Kohara Y."/>
            <person name="Fujiyama A."/>
            <person name="Arakawa K."/>
            <person name="Katayama T."/>
            <person name="Toyoda A."/>
            <person name="Kunieda T."/>
        </authorList>
    </citation>
    <scope>NUCLEOTIDE SEQUENCE [LARGE SCALE GENOMIC DNA]</scope>
    <source>
        <strain evidence="1 2">YOKOZUNA-1</strain>
    </source>
</reference>
<dbReference type="EMBL" id="BDGG01000013">
    <property type="protein sequence ID" value="GAV06142.1"/>
    <property type="molecule type" value="Genomic_DNA"/>
</dbReference>
<protein>
    <submittedName>
        <fullName evidence="1">Uncharacterized protein</fullName>
    </submittedName>
</protein>
<proteinExistence type="predicted"/>
<sequence length="62" mass="6807">MGFPHSTAYLTVTANVHRVDFGPDQPYEGANGSRGNCCGGMHCQKNDPSWAQGRCYYNPGRK</sequence>
<evidence type="ECO:0000313" key="1">
    <source>
        <dbReference type="EMBL" id="GAV06142.1"/>
    </source>
</evidence>
<evidence type="ECO:0000313" key="2">
    <source>
        <dbReference type="Proteomes" id="UP000186922"/>
    </source>
</evidence>
<comment type="caution">
    <text evidence="1">The sequence shown here is derived from an EMBL/GenBank/DDBJ whole genome shotgun (WGS) entry which is preliminary data.</text>
</comment>
<keyword evidence="2" id="KW-1185">Reference proteome</keyword>
<name>A0A1D1VXI8_RAMVA</name>
<accession>A0A1D1VXI8</accession>
<organism evidence="1 2">
    <name type="scientific">Ramazzottius varieornatus</name>
    <name type="common">Water bear</name>
    <name type="synonym">Tardigrade</name>
    <dbReference type="NCBI Taxonomy" id="947166"/>
    <lineage>
        <taxon>Eukaryota</taxon>
        <taxon>Metazoa</taxon>
        <taxon>Ecdysozoa</taxon>
        <taxon>Tardigrada</taxon>
        <taxon>Eutardigrada</taxon>
        <taxon>Parachela</taxon>
        <taxon>Hypsibioidea</taxon>
        <taxon>Ramazzottiidae</taxon>
        <taxon>Ramazzottius</taxon>
    </lineage>
</organism>
<gene>
    <name evidence="1" type="primary">RvY_16173-1</name>
    <name evidence="1" type="synonym">RvY_16173.1</name>
    <name evidence="1" type="ORF">RvY_16173</name>
</gene>